<reference evidence="2" key="1">
    <citation type="journal article" date="2023" name="Science">
        <title>Elucidation of the pathway for biosynthesis of saponin adjuvants from the soapbark tree.</title>
        <authorList>
            <person name="Reed J."/>
            <person name="Orme A."/>
            <person name="El-Demerdash A."/>
            <person name="Owen C."/>
            <person name="Martin L.B.B."/>
            <person name="Misra R.C."/>
            <person name="Kikuchi S."/>
            <person name="Rejzek M."/>
            <person name="Martin A.C."/>
            <person name="Harkess A."/>
            <person name="Leebens-Mack J."/>
            <person name="Louveau T."/>
            <person name="Stephenson M.J."/>
            <person name="Osbourn A."/>
        </authorList>
    </citation>
    <scope>NUCLEOTIDE SEQUENCE</scope>
    <source>
        <strain evidence="2">S10</strain>
    </source>
</reference>
<dbReference type="Proteomes" id="UP001163823">
    <property type="component" value="Chromosome 9"/>
</dbReference>
<evidence type="ECO:0000256" key="1">
    <source>
        <dbReference type="SAM" id="MobiDB-lite"/>
    </source>
</evidence>
<organism evidence="2 3">
    <name type="scientific">Quillaja saponaria</name>
    <name type="common">Soap bark tree</name>
    <dbReference type="NCBI Taxonomy" id="32244"/>
    <lineage>
        <taxon>Eukaryota</taxon>
        <taxon>Viridiplantae</taxon>
        <taxon>Streptophyta</taxon>
        <taxon>Embryophyta</taxon>
        <taxon>Tracheophyta</taxon>
        <taxon>Spermatophyta</taxon>
        <taxon>Magnoliopsida</taxon>
        <taxon>eudicotyledons</taxon>
        <taxon>Gunneridae</taxon>
        <taxon>Pentapetalae</taxon>
        <taxon>rosids</taxon>
        <taxon>fabids</taxon>
        <taxon>Fabales</taxon>
        <taxon>Quillajaceae</taxon>
        <taxon>Quillaja</taxon>
    </lineage>
</organism>
<sequence>MEEEIHHDEMKEKNKKGKKTSPSQASESHVLLTGSKLETPITAPIRTPSTTPPARMLSKKFLREGETPDSAASATSGIIIEAVNAAAVNPVTAFSFKDALT</sequence>
<dbReference type="EMBL" id="JARAOO010000009">
    <property type="protein sequence ID" value="KAJ7955958.1"/>
    <property type="molecule type" value="Genomic_DNA"/>
</dbReference>
<gene>
    <name evidence="2" type="ORF">O6P43_022467</name>
</gene>
<evidence type="ECO:0000313" key="2">
    <source>
        <dbReference type="EMBL" id="KAJ7955958.1"/>
    </source>
</evidence>
<dbReference type="KEGG" id="qsa:O6P43_022467"/>
<feature type="region of interest" description="Disordered" evidence="1">
    <location>
        <begin position="1"/>
        <end position="53"/>
    </location>
</feature>
<protein>
    <submittedName>
        <fullName evidence="2">Replication protein A subunit</fullName>
    </submittedName>
</protein>
<dbReference type="AlphaFoldDB" id="A0AAD7LDS2"/>
<keyword evidence="3" id="KW-1185">Reference proteome</keyword>
<name>A0AAD7LDS2_QUISA</name>
<evidence type="ECO:0000313" key="3">
    <source>
        <dbReference type="Proteomes" id="UP001163823"/>
    </source>
</evidence>
<proteinExistence type="predicted"/>
<comment type="caution">
    <text evidence="2">The sequence shown here is derived from an EMBL/GenBank/DDBJ whole genome shotgun (WGS) entry which is preliminary data.</text>
</comment>
<feature type="compositionally biased region" description="Basic and acidic residues" evidence="1">
    <location>
        <begin position="1"/>
        <end position="12"/>
    </location>
</feature>
<accession>A0AAD7LDS2</accession>